<reference evidence="3" key="1">
    <citation type="submission" date="2016-06" db="EMBL/GenBank/DDBJ databases">
        <title>Parallel loss of symbiosis genes in relatives of nitrogen-fixing non-legume Parasponia.</title>
        <authorList>
            <person name="Van Velzen R."/>
            <person name="Holmer R."/>
            <person name="Bu F."/>
            <person name="Rutten L."/>
            <person name="Van Zeijl A."/>
            <person name="Liu W."/>
            <person name="Santuari L."/>
            <person name="Cao Q."/>
            <person name="Sharma T."/>
            <person name="Shen D."/>
            <person name="Roswanjaya Y."/>
            <person name="Wardhani T."/>
            <person name="Kalhor M.S."/>
            <person name="Jansen J."/>
            <person name="Van den Hoogen J."/>
            <person name="Gungor B."/>
            <person name="Hartog M."/>
            <person name="Hontelez J."/>
            <person name="Verver J."/>
            <person name="Yang W.-C."/>
            <person name="Schijlen E."/>
            <person name="Repin R."/>
            <person name="Schilthuizen M."/>
            <person name="Schranz E."/>
            <person name="Heidstra R."/>
            <person name="Miyata K."/>
            <person name="Fedorova E."/>
            <person name="Kohlen W."/>
            <person name="Bisseling T."/>
            <person name="Smit S."/>
            <person name="Geurts R."/>
        </authorList>
    </citation>
    <scope>NUCLEOTIDE SEQUENCE [LARGE SCALE GENOMIC DNA]</scope>
    <source>
        <strain evidence="3">cv. RG33-2</strain>
    </source>
</reference>
<accession>A0A2P5EY54</accession>
<name>A0A2P5EY54_TREOI</name>
<proteinExistence type="predicted"/>
<dbReference type="InParanoid" id="A0A2P5EY54"/>
<protein>
    <submittedName>
        <fullName evidence="2">Uncharacterized protein</fullName>
    </submittedName>
</protein>
<evidence type="ECO:0000256" key="1">
    <source>
        <dbReference type="SAM" id="MobiDB-lite"/>
    </source>
</evidence>
<evidence type="ECO:0000313" key="2">
    <source>
        <dbReference type="EMBL" id="PON90470.1"/>
    </source>
</evidence>
<dbReference type="EMBL" id="JXTC01000083">
    <property type="protein sequence ID" value="PON90470.1"/>
    <property type="molecule type" value="Genomic_DNA"/>
</dbReference>
<dbReference type="Proteomes" id="UP000237000">
    <property type="component" value="Unassembled WGS sequence"/>
</dbReference>
<evidence type="ECO:0000313" key="3">
    <source>
        <dbReference type="Proteomes" id="UP000237000"/>
    </source>
</evidence>
<gene>
    <name evidence="2" type="ORF">TorRG33x02_137550</name>
</gene>
<sequence>MAKFVLVGGRTGTRVCNVNVLRKEPKLTAALAGDIRKRESSTMFPTKSGGHVSRGVGCN</sequence>
<comment type="caution">
    <text evidence="2">The sequence shown here is derived from an EMBL/GenBank/DDBJ whole genome shotgun (WGS) entry which is preliminary data.</text>
</comment>
<keyword evidence="3" id="KW-1185">Reference proteome</keyword>
<feature type="region of interest" description="Disordered" evidence="1">
    <location>
        <begin position="40"/>
        <end position="59"/>
    </location>
</feature>
<dbReference type="OrthoDB" id="10316479at2759"/>
<organism evidence="2 3">
    <name type="scientific">Trema orientale</name>
    <name type="common">Charcoal tree</name>
    <name type="synonym">Celtis orientalis</name>
    <dbReference type="NCBI Taxonomy" id="63057"/>
    <lineage>
        <taxon>Eukaryota</taxon>
        <taxon>Viridiplantae</taxon>
        <taxon>Streptophyta</taxon>
        <taxon>Embryophyta</taxon>
        <taxon>Tracheophyta</taxon>
        <taxon>Spermatophyta</taxon>
        <taxon>Magnoliopsida</taxon>
        <taxon>eudicotyledons</taxon>
        <taxon>Gunneridae</taxon>
        <taxon>Pentapetalae</taxon>
        <taxon>rosids</taxon>
        <taxon>fabids</taxon>
        <taxon>Rosales</taxon>
        <taxon>Cannabaceae</taxon>
        <taxon>Trema</taxon>
    </lineage>
</organism>
<dbReference type="AlphaFoldDB" id="A0A2P5EY54"/>